<dbReference type="OrthoDB" id="2418411at2"/>
<keyword evidence="1" id="KW-1133">Transmembrane helix</keyword>
<evidence type="ECO:0000313" key="2">
    <source>
        <dbReference type="EMBL" id="TDF97539.1"/>
    </source>
</evidence>
<organism evidence="2 3">
    <name type="scientific">Paenibacillus piri</name>
    <dbReference type="NCBI Taxonomy" id="2547395"/>
    <lineage>
        <taxon>Bacteria</taxon>
        <taxon>Bacillati</taxon>
        <taxon>Bacillota</taxon>
        <taxon>Bacilli</taxon>
        <taxon>Bacillales</taxon>
        <taxon>Paenibacillaceae</taxon>
        <taxon>Paenibacillus</taxon>
    </lineage>
</organism>
<dbReference type="EMBL" id="SMRT01000005">
    <property type="protein sequence ID" value="TDF97539.1"/>
    <property type="molecule type" value="Genomic_DNA"/>
</dbReference>
<evidence type="ECO:0000313" key="3">
    <source>
        <dbReference type="Proteomes" id="UP000295636"/>
    </source>
</evidence>
<protein>
    <submittedName>
        <fullName evidence="2">Cytochrome c oxidase subunit 2A</fullName>
    </submittedName>
</protein>
<feature type="transmembrane region" description="Helical" evidence="1">
    <location>
        <begin position="16"/>
        <end position="38"/>
    </location>
</feature>
<dbReference type="AlphaFoldDB" id="A0A4R5KPA6"/>
<gene>
    <name evidence="2" type="ORF">E1757_13050</name>
</gene>
<dbReference type="RefSeq" id="WP_133228697.1">
    <property type="nucleotide sequence ID" value="NZ_SMRT01000005.1"/>
</dbReference>
<sequence>MDQQHKQEDTALKGTLVSVLLLGGFLILTWVGVFAIFVSRG</sequence>
<comment type="caution">
    <text evidence="2">The sequence shown here is derived from an EMBL/GenBank/DDBJ whole genome shotgun (WGS) entry which is preliminary data.</text>
</comment>
<evidence type="ECO:0000256" key="1">
    <source>
        <dbReference type="SAM" id="Phobius"/>
    </source>
</evidence>
<reference evidence="2 3" key="1">
    <citation type="submission" date="2019-03" db="EMBL/GenBank/DDBJ databases">
        <title>This is whole genome sequence of Paenibacillus sp MS74 strain.</title>
        <authorList>
            <person name="Trinh H.N."/>
        </authorList>
    </citation>
    <scope>NUCLEOTIDE SEQUENCE [LARGE SCALE GENOMIC DNA]</scope>
    <source>
        <strain evidence="2 3">MS74</strain>
    </source>
</reference>
<keyword evidence="1" id="KW-0812">Transmembrane</keyword>
<accession>A0A4R5KPA6</accession>
<dbReference type="Proteomes" id="UP000295636">
    <property type="component" value="Unassembled WGS sequence"/>
</dbReference>
<proteinExistence type="predicted"/>
<keyword evidence="1" id="KW-0472">Membrane</keyword>
<name>A0A4R5KPA6_9BACL</name>
<keyword evidence="3" id="KW-1185">Reference proteome</keyword>